<reference evidence="2" key="1">
    <citation type="submission" date="2016-10" db="EMBL/GenBank/DDBJ databases">
        <authorList>
            <person name="de Groot N.N."/>
        </authorList>
    </citation>
    <scope>NUCLEOTIDE SEQUENCE</scope>
</reference>
<dbReference type="SUPFAM" id="SSF56112">
    <property type="entry name" value="Protein kinase-like (PK-like)"/>
    <property type="match status" value="1"/>
</dbReference>
<dbReference type="EMBL" id="FPKX01000055">
    <property type="protein sequence ID" value="SFZ98586.1"/>
    <property type="molecule type" value="Genomic_DNA"/>
</dbReference>
<dbReference type="Gene3D" id="3.90.1200.10">
    <property type="match status" value="1"/>
</dbReference>
<dbReference type="InterPro" id="IPR002575">
    <property type="entry name" value="Aminoglycoside_PTrfase"/>
</dbReference>
<protein>
    <submittedName>
        <fullName evidence="2">COG3178: Predicted phosphotransferase related to Ser/Thr protein kinases</fullName>
    </submittedName>
</protein>
<dbReference type="Pfam" id="PF01636">
    <property type="entry name" value="APH"/>
    <property type="match status" value="1"/>
</dbReference>
<sequence length="310" mass="36420">MKQIKEWLKSINCDGELEAITGDASFRKYYRLKSSMHSGIVMDSSLQKESIAPFVDIEHRLYEAGVRVAKIFTYDMEKGFVFLEDLGNTHLYDIINDDFELFYNKAIDTIVKMQNTDTEGLPLYDKEFLHFEMDLMKEWYIEKYLGITLNETQESMLKETLESISSVVLSQPHDVFVHRDFHSKNLMFGCSEDIVVIDYQDARVGPLTYDLVSLLRDVYVEFDIKDVERLALRFKEIKGINIDDETFMRWFDFMGLQRHIKILGIFARLNIRDGKKDYLEHIPLTLKYVLEIASKYEETQSLAKMIKEIS</sequence>
<keyword evidence="2" id="KW-0418">Kinase</keyword>
<dbReference type="AlphaFoldDB" id="A0A1W1EEY2"/>
<keyword evidence="2" id="KW-0808">Transferase</keyword>
<dbReference type="InterPro" id="IPR011009">
    <property type="entry name" value="Kinase-like_dom_sf"/>
</dbReference>
<dbReference type="Gene3D" id="3.30.200.20">
    <property type="entry name" value="Phosphorylase Kinase, domain 1"/>
    <property type="match status" value="1"/>
</dbReference>
<name>A0A1W1EEY2_9ZZZZ</name>
<organism evidence="2">
    <name type="scientific">hydrothermal vent metagenome</name>
    <dbReference type="NCBI Taxonomy" id="652676"/>
    <lineage>
        <taxon>unclassified sequences</taxon>
        <taxon>metagenomes</taxon>
        <taxon>ecological metagenomes</taxon>
    </lineage>
</organism>
<evidence type="ECO:0000313" key="2">
    <source>
        <dbReference type="EMBL" id="SFZ98586.1"/>
    </source>
</evidence>
<accession>A0A1W1EEY2</accession>
<gene>
    <name evidence="2" type="ORF">MNB_SV-5-1569</name>
</gene>
<feature type="domain" description="Aminoglycoside phosphotransferase" evidence="1">
    <location>
        <begin position="17"/>
        <end position="232"/>
    </location>
</feature>
<proteinExistence type="predicted"/>
<dbReference type="GO" id="GO:0016301">
    <property type="term" value="F:kinase activity"/>
    <property type="evidence" value="ECO:0007669"/>
    <property type="project" value="UniProtKB-KW"/>
</dbReference>
<evidence type="ECO:0000259" key="1">
    <source>
        <dbReference type="Pfam" id="PF01636"/>
    </source>
</evidence>